<dbReference type="PANTHER" id="PTHR43214:SF41">
    <property type="entry name" value="NITRATE_NITRITE RESPONSE REGULATOR PROTEIN NARP"/>
    <property type="match status" value="1"/>
</dbReference>
<keyword evidence="6" id="KW-1185">Reference proteome</keyword>
<dbReference type="PANTHER" id="PTHR43214">
    <property type="entry name" value="TWO-COMPONENT RESPONSE REGULATOR"/>
    <property type="match status" value="1"/>
</dbReference>
<dbReference type="GO" id="GO:0003677">
    <property type="term" value="F:DNA binding"/>
    <property type="evidence" value="ECO:0007669"/>
    <property type="project" value="UniProtKB-KW"/>
</dbReference>
<reference evidence="5" key="2">
    <citation type="submission" date="2020-10" db="EMBL/GenBank/DDBJ databases">
        <title>Comparative genomics of the Acetobacterium genus.</title>
        <authorList>
            <person name="Marshall C."/>
            <person name="May H."/>
            <person name="Norman S."/>
        </authorList>
    </citation>
    <scope>NUCLEOTIDE SEQUENCE</scope>
    <source>
        <strain evidence="5">DER-2019</strain>
    </source>
</reference>
<dbReference type="InterPro" id="IPR011990">
    <property type="entry name" value="TPR-like_helical_dom_sf"/>
</dbReference>
<dbReference type="OrthoDB" id="9789465at2"/>
<dbReference type="Pfam" id="PF25873">
    <property type="entry name" value="WHD_MalT"/>
    <property type="match status" value="1"/>
</dbReference>
<dbReference type="AlphaFoldDB" id="A0A923KW82"/>
<dbReference type="EMBL" id="WJBD01000007">
    <property type="protein sequence ID" value="MBC3888200.1"/>
    <property type="molecule type" value="Genomic_DNA"/>
</dbReference>
<dbReference type="PROSITE" id="PS50043">
    <property type="entry name" value="HTH_LUXR_2"/>
    <property type="match status" value="1"/>
</dbReference>
<organism evidence="5 6">
    <name type="scientific">Acetobacterium paludosum</name>
    <dbReference type="NCBI Taxonomy" id="52693"/>
    <lineage>
        <taxon>Bacteria</taxon>
        <taxon>Bacillati</taxon>
        <taxon>Bacillota</taxon>
        <taxon>Clostridia</taxon>
        <taxon>Eubacteriales</taxon>
        <taxon>Eubacteriaceae</taxon>
        <taxon>Acetobacterium</taxon>
    </lineage>
</organism>
<keyword evidence="1" id="KW-0805">Transcription regulation</keyword>
<evidence type="ECO:0000313" key="6">
    <source>
        <dbReference type="Proteomes" id="UP000616595"/>
    </source>
</evidence>
<evidence type="ECO:0000259" key="4">
    <source>
        <dbReference type="PROSITE" id="PS50043"/>
    </source>
</evidence>
<dbReference type="RefSeq" id="WP_148567536.1">
    <property type="nucleotide sequence ID" value="NZ_RXYA01000010.1"/>
</dbReference>
<dbReference type="Pfam" id="PF17874">
    <property type="entry name" value="TPR_MalT"/>
    <property type="match status" value="1"/>
</dbReference>
<dbReference type="SUPFAM" id="SSF52540">
    <property type="entry name" value="P-loop containing nucleoside triphosphate hydrolases"/>
    <property type="match status" value="1"/>
</dbReference>
<proteinExistence type="predicted"/>
<name>A0A923KW82_9FIRM</name>
<dbReference type="SUPFAM" id="SSF48452">
    <property type="entry name" value="TPR-like"/>
    <property type="match status" value="1"/>
</dbReference>
<dbReference type="CDD" id="cd06170">
    <property type="entry name" value="LuxR_C_like"/>
    <property type="match status" value="1"/>
</dbReference>
<dbReference type="Gene3D" id="1.25.40.10">
    <property type="entry name" value="Tetratricopeptide repeat domain"/>
    <property type="match status" value="1"/>
</dbReference>
<dbReference type="InterPro" id="IPR059106">
    <property type="entry name" value="WHD_MalT"/>
</dbReference>
<dbReference type="InterPro" id="IPR036388">
    <property type="entry name" value="WH-like_DNA-bd_sf"/>
</dbReference>
<evidence type="ECO:0000256" key="3">
    <source>
        <dbReference type="ARBA" id="ARBA00023163"/>
    </source>
</evidence>
<accession>A0A923KW82</accession>
<keyword evidence="2" id="KW-0238">DNA-binding</keyword>
<dbReference type="InterPro" id="IPR000792">
    <property type="entry name" value="Tscrpt_reg_LuxR_C"/>
</dbReference>
<dbReference type="Gene3D" id="1.10.10.10">
    <property type="entry name" value="Winged helix-like DNA-binding domain superfamily/Winged helix DNA-binding domain"/>
    <property type="match status" value="1"/>
</dbReference>
<dbReference type="Gene3D" id="3.40.50.300">
    <property type="entry name" value="P-loop containing nucleotide triphosphate hydrolases"/>
    <property type="match status" value="1"/>
</dbReference>
<sequence length="858" mass="99705">MTINYTTDKFMCPSLPEICIPRPELFNLYNKAMKTCLVAVCAPAGYGKTVSTLLWARESKRKCIWIVLDEYDNIPSLFYNLFCTGIFSTQPNNKYMKEVLNSYTFKSAPIEHTIRFLSKIEQDEQSYTLIFDDFDTITNQTILESFSFILKRLPHSFNVVILSRGHLFENLNELIENRNSFIITSESLAFSLAETHGYYRALGRNINNSEAQLILEMTGGWAVGIHTLLQNDPIEDLKDSEQILYDYLTKNIWNKCNAELREFMLLTAVADELDAELCSILTDRKKAIVIFEKLIIQNAFIIKSSPDNYQYHLLFLNFLRYKLKERPDVNVQEINLKIADFYYKRRDFFTALDFYVRSENIDGINRSFFQLNTSFMDFSVEEWLNLFTTLVKNRLSEEIVQNDFSLLLEYAWANFLNGNAQSTLYYIDRINAYITVKENLETIFQSDLIGSIGIIRFADFRQGICTYSKDFSEWVRFFPENHSFKMYTPSITQNFPIMHRSICDCLEILSDMDNQLQIIKDAFSIFFPQEIDLFCYCVKAGLYYELNEIEKAYQTIGLAQNIVKKDTRFEMQFCLSMLLSHILNAMENKRESENIRLNFRLRIQNENAPFLYPNFLAIDVKHRLWDADRKAANMWLEEPYISTEEPLRFYRLYQYFTTARAYIVLSKSSEALALLENLKKISTDYRRPLDIAETGVLKAILEWAIGSRTEAIQLLETVLIDLQPYQAIRIVSDEGASVLPILKKLSTQIDSSDSIGPLNPHYLKQVYLCAYQVSKKHRGITALFNEKSIKLSKQQKTILSLLAKGYNNIEIVELTGRTINTVKSHTKMLYLKLDVHNAADAVLKAKQLGLLESSVQNF</sequence>
<dbReference type="SUPFAM" id="SSF46894">
    <property type="entry name" value="C-terminal effector domain of the bipartite response regulators"/>
    <property type="match status" value="1"/>
</dbReference>
<dbReference type="InterPro" id="IPR027417">
    <property type="entry name" value="P-loop_NTPase"/>
</dbReference>
<gene>
    <name evidence="5" type="ORF">GH810_07750</name>
</gene>
<evidence type="ECO:0000256" key="1">
    <source>
        <dbReference type="ARBA" id="ARBA00023015"/>
    </source>
</evidence>
<dbReference type="InterPro" id="IPR016032">
    <property type="entry name" value="Sig_transdc_resp-reg_C-effctor"/>
</dbReference>
<dbReference type="Proteomes" id="UP000616595">
    <property type="component" value="Unassembled WGS sequence"/>
</dbReference>
<keyword evidence="3" id="KW-0804">Transcription</keyword>
<evidence type="ECO:0000313" key="5">
    <source>
        <dbReference type="EMBL" id="MBC3888200.1"/>
    </source>
</evidence>
<protein>
    <recommendedName>
        <fullName evidence="4">HTH luxR-type domain-containing protein</fullName>
    </recommendedName>
</protein>
<dbReference type="GO" id="GO:0006355">
    <property type="term" value="P:regulation of DNA-templated transcription"/>
    <property type="evidence" value="ECO:0007669"/>
    <property type="project" value="InterPro"/>
</dbReference>
<dbReference type="SMART" id="SM00421">
    <property type="entry name" value="HTH_LUXR"/>
    <property type="match status" value="1"/>
</dbReference>
<dbReference type="InterPro" id="IPR039420">
    <property type="entry name" value="WalR-like"/>
</dbReference>
<dbReference type="Pfam" id="PF00196">
    <property type="entry name" value="GerE"/>
    <property type="match status" value="1"/>
</dbReference>
<reference evidence="5" key="1">
    <citation type="submission" date="2019-10" db="EMBL/GenBank/DDBJ databases">
        <authorList>
            <person name="Ross D.E."/>
            <person name="Gulliver D."/>
        </authorList>
    </citation>
    <scope>NUCLEOTIDE SEQUENCE</scope>
    <source>
        <strain evidence="5">DER-2019</strain>
    </source>
</reference>
<dbReference type="InterPro" id="IPR041617">
    <property type="entry name" value="TPR_MalT"/>
</dbReference>
<feature type="domain" description="HTH luxR-type" evidence="4">
    <location>
        <begin position="784"/>
        <end position="849"/>
    </location>
</feature>
<evidence type="ECO:0000256" key="2">
    <source>
        <dbReference type="ARBA" id="ARBA00023125"/>
    </source>
</evidence>
<comment type="caution">
    <text evidence="5">The sequence shown here is derived from an EMBL/GenBank/DDBJ whole genome shotgun (WGS) entry which is preliminary data.</text>
</comment>